<dbReference type="InterPro" id="IPR036869">
    <property type="entry name" value="J_dom_sf"/>
</dbReference>
<dbReference type="SMART" id="SM00271">
    <property type="entry name" value="DnaJ"/>
    <property type="match status" value="1"/>
</dbReference>
<dbReference type="GO" id="GO:0005739">
    <property type="term" value="C:mitochondrion"/>
    <property type="evidence" value="ECO:0007669"/>
    <property type="project" value="GOC"/>
</dbReference>
<accession>A0A0V0RZN8</accession>
<keyword evidence="4" id="KW-1185">Reference proteome</keyword>
<organism evidence="3 4">
    <name type="scientific">Trichinella nelsoni</name>
    <dbReference type="NCBI Taxonomy" id="6336"/>
    <lineage>
        <taxon>Eukaryota</taxon>
        <taxon>Metazoa</taxon>
        <taxon>Ecdysozoa</taxon>
        <taxon>Nematoda</taxon>
        <taxon>Enoplea</taxon>
        <taxon>Dorylaimia</taxon>
        <taxon>Trichinellida</taxon>
        <taxon>Trichinellidae</taxon>
        <taxon>Trichinella</taxon>
    </lineage>
</organism>
<keyword evidence="1" id="KW-0143">Chaperone</keyword>
<gene>
    <name evidence="3" type="primary">Dnajc11</name>
    <name evidence="3" type="ORF">T07_1657</name>
</gene>
<protein>
    <submittedName>
        <fullName evidence="3">DnaJ-like protein subfamily C member 11</fullName>
    </submittedName>
</protein>
<dbReference type="CDD" id="cd06257">
    <property type="entry name" value="DnaJ"/>
    <property type="match status" value="1"/>
</dbReference>
<dbReference type="PROSITE" id="PS50076">
    <property type="entry name" value="DNAJ_2"/>
    <property type="match status" value="1"/>
</dbReference>
<dbReference type="Pfam" id="PF00226">
    <property type="entry name" value="DnaJ"/>
    <property type="match status" value="1"/>
</dbReference>
<dbReference type="Proteomes" id="UP000054630">
    <property type="component" value="Unassembled WGS sequence"/>
</dbReference>
<evidence type="ECO:0000256" key="1">
    <source>
        <dbReference type="ARBA" id="ARBA00023186"/>
    </source>
</evidence>
<dbReference type="OrthoDB" id="18010at2759"/>
<dbReference type="InterPro" id="IPR001623">
    <property type="entry name" value="DnaJ_domain"/>
</dbReference>
<evidence type="ECO:0000259" key="2">
    <source>
        <dbReference type="PROSITE" id="PS50076"/>
    </source>
</evidence>
<dbReference type="PANTHER" id="PTHR44157:SF1">
    <property type="entry name" value="DNAJ HOMOLOG SUBFAMILY C MEMBER 11"/>
    <property type="match status" value="1"/>
</dbReference>
<evidence type="ECO:0000313" key="4">
    <source>
        <dbReference type="Proteomes" id="UP000054630"/>
    </source>
</evidence>
<dbReference type="Pfam" id="PF11875">
    <property type="entry name" value="DnaJ-like_C11_C"/>
    <property type="match status" value="1"/>
</dbReference>
<reference evidence="3 4" key="1">
    <citation type="submission" date="2015-01" db="EMBL/GenBank/DDBJ databases">
        <title>Evolution of Trichinella species and genotypes.</title>
        <authorList>
            <person name="Korhonen P.K."/>
            <person name="Edoardo P."/>
            <person name="Giuseppe L.R."/>
            <person name="Gasser R.B."/>
        </authorList>
    </citation>
    <scope>NUCLEOTIDE SEQUENCE [LARGE SCALE GENOMIC DNA]</scope>
    <source>
        <strain evidence="3">ISS37</strain>
    </source>
</reference>
<dbReference type="PANTHER" id="PTHR44157">
    <property type="entry name" value="DNAJ HOMOLOG SUBFAMILY C MEMBER 11"/>
    <property type="match status" value="1"/>
</dbReference>
<dbReference type="PRINTS" id="PR00625">
    <property type="entry name" value="JDOMAIN"/>
</dbReference>
<comment type="caution">
    <text evidence="3">The sequence shown here is derived from an EMBL/GenBank/DDBJ whole genome shotgun (WGS) entry which is preliminary data.</text>
</comment>
<feature type="domain" description="J" evidence="2">
    <location>
        <begin position="9"/>
        <end position="77"/>
    </location>
</feature>
<dbReference type="AlphaFoldDB" id="A0A0V0RZN8"/>
<dbReference type="InterPro" id="IPR052243">
    <property type="entry name" value="Mito_inner_membrane_organizer"/>
</dbReference>
<sequence length="569" mass="64297">MESFQHEEDYYAIFNIPRNANQEEITRAFRRLSLFSHPDRFKTIEEKSAARIYFEKYQRIYEVLSNPEKRLIYDSVGEKGLQIEGWEIIPRQKGVAEMRAEARRIIRLRELEVLDKLSRPKGNFNLFIDATQNLSTFEVKGISCSQSVMFPCTTNSNFFASAVVNSMNGVGSGKFSGGFRSRTFDTISWEMIVEYADEMSCRMKLSRLFLNLLEIGIECGIVKNGSHYFGGVFMDVAKSLSENVTGIISAKAGTQCSVTTTLNYSVGQFNMAVASTVGVPVSMLAATCVFSSADKSNIVGTTMKFGTMGLIWSHTQRHTVSNTSIQSVVQLHYPIGAYFSIKVKRANQTYQVNFTFFEDEFGTEALGIALLLQLASYSLHRFILKPCIKKIWNKFMKPSYDDDVQDSANQAKHEEHEALIQLMRKEAVRLTAAEEERSGLVIIDASYGCNRPNDINVTVPLQLLVRNSKLIIQKDVDKNSLNGFYDPFPYEQKWLKIRYKFADQLHECIISEHDAVEIPKQIPKVELAMDTLRPHVAVTPYSSFDVQGKGGSTIRGSGIRVVVVLDRMN</sequence>
<evidence type="ECO:0000313" key="3">
    <source>
        <dbReference type="EMBL" id="KRX19905.1"/>
    </source>
</evidence>
<dbReference type="GO" id="GO:0042407">
    <property type="term" value="P:cristae formation"/>
    <property type="evidence" value="ECO:0007669"/>
    <property type="project" value="TreeGrafter"/>
</dbReference>
<dbReference type="STRING" id="6336.A0A0V0RZN8"/>
<dbReference type="EMBL" id="JYDL01000054">
    <property type="protein sequence ID" value="KRX19905.1"/>
    <property type="molecule type" value="Genomic_DNA"/>
</dbReference>
<dbReference type="SUPFAM" id="SSF46565">
    <property type="entry name" value="Chaperone J-domain"/>
    <property type="match status" value="1"/>
</dbReference>
<dbReference type="InterPro" id="IPR024586">
    <property type="entry name" value="DnaJ-like_C11_C"/>
</dbReference>
<name>A0A0V0RZN8_9BILA</name>
<dbReference type="Gene3D" id="1.10.287.110">
    <property type="entry name" value="DnaJ domain"/>
    <property type="match status" value="1"/>
</dbReference>
<proteinExistence type="predicted"/>